<keyword evidence="7" id="KW-0139">CF(1)</keyword>
<evidence type="ECO:0000256" key="5">
    <source>
        <dbReference type="ARBA" id="ARBA00023136"/>
    </source>
</evidence>
<dbReference type="GO" id="GO:0005886">
    <property type="term" value="C:plasma membrane"/>
    <property type="evidence" value="ECO:0007669"/>
    <property type="project" value="UniProtKB-SubCell"/>
</dbReference>
<dbReference type="GO" id="GO:0045259">
    <property type="term" value="C:proton-transporting ATP synthase complex"/>
    <property type="evidence" value="ECO:0007669"/>
    <property type="project" value="UniProtKB-KW"/>
</dbReference>
<dbReference type="EMBL" id="LFQU01000012">
    <property type="protein sequence ID" value="KOO68519.1"/>
    <property type="molecule type" value="Genomic_DNA"/>
</dbReference>
<accession>A0A8E1QYY0</accession>
<dbReference type="PRINTS" id="PR00125">
    <property type="entry name" value="ATPASEDELTA"/>
</dbReference>
<dbReference type="Pfam" id="PF00213">
    <property type="entry name" value="OSCP"/>
    <property type="match status" value="1"/>
</dbReference>
<organism evidence="8 9">
    <name type="scientific">Xylanibacter rarus</name>
    <dbReference type="NCBI Taxonomy" id="1676614"/>
    <lineage>
        <taxon>Bacteria</taxon>
        <taxon>Pseudomonadati</taxon>
        <taxon>Bacteroidota</taxon>
        <taxon>Bacteroidia</taxon>
        <taxon>Bacteroidales</taxon>
        <taxon>Prevotellaceae</taxon>
        <taxon>Xylanibacter</taxon>
    </lineage>
</organism>
<comment type="function">
    <text evidence="7">This protein is part of the stalk that links CF(0) to CF(1). It either transmits conformational changes from CF(0) to CF(1) or is implicated in proton conduction.</text>
</comment>
<keyword evidence="7" id="KW-1003">Cell membrane</keyword>
<dbReference type="NCBIfam" id="TIGR01145">
    <property type="entry name" value="ATP_synt_delta"/>
    <property type="match status" value="1"/>
</dbReference>
<keyword evidence="2 7" id="KW-0813">Transport</keyword>
<dbReference type="HAMAP" id="MF_01416">
    <property type="entry name" value="ATP_synth_delta_bact"/>
    <property type="match status" value="1"/>
</dbReference>
<evidence type="ECO:0000256" key="6">
    <source>
        <dbReference type="ARBA" id="ARBA00023310"/>
    </source>
</evidence>
<dbReference type="InterPro" id="IPR026015">
    <property type="entry name" value="ATP_synth_OSCP/delta_N_sf"/>
</dbReference>
<dbReference type="Proteomes" id="UP000036951">
    <property type="component" value="Unassembled WGS sequence"/>
</dbReference>
<evidence type="ECO:0000313" key="9">
    <source>
        <dbReference type="Proteomes" id="UP000036951"/>
    </source>
</evidence>
<proteinExistence type="inferred from homology"/>
<dbReference type="AlphaFoldDB" id="A0A8E1QYY0"/>
<dbReference type="OrthoDB" id="9802471at2"/>
<dbReference type="SUPFAM" id="SSF47928">
    <property type="entry name" value="N-terminal domain of the delta subunit of the F1F0-ATP synthase"/>
    <property type="match status" value="1"/>
</dbReference>
<comment type="subcellular location">
    <subcellularLocation>
        <location evidence="7">Cell membrane</location>
        <topology evidence="7">Peripheral membrane protein</topology>
    </subcellularLocation>
    <subcellularLocation>
        <location evidence="1">Membrane</location>
    </subcellularLocation>
</comment>
<evidence type="ECO:0000256" key="1">
    <source>
        <dbReference type="ARBA" id="ARBA00004370"/>
    </source>
</evidence>
<keyword evidence="4 7" id="KW-0406">Ion transport</keyword>
<name>A0A8E1QYY0_9BACT</name>
<evidence type="ECO:0000256" key="7">
    <source>
        <dbReference type="HAMAP-Rule" id="MF_01416"/>
    </source>
</evidence>
<dbReference type="GO" id="GO:0046933">
    <property type="term" value="F:proton-transporting ATP synthase activity, rotational mechanism"/>
    <property type="evidence" value="ECO:0007669"/>
    <property type="project" value="UniProtKB-UniRule"/>
</dbReference>
<comment type="function">
    <text evidence="7">F(1)F(0) ATP synthase produces ATP from ADP in the presence of a proton or sodium gradient. F-type ATPases consist of two structural domains, F(1) containing the extramembraneous catalytic core and F(0) containing the membrane proton channel, linked together by a central stalk and a peripheral stalk. During catalysis, ATP synthesis in the catalytic domain of F(1) is coupled via a rotary mechanism of the central stalk subunits to proton translocation.</text>
</comment>
<keyword evidence="6 7" id="KW-0066">ATP synthesis</keyword>
<keyword evidence="9" id="KW-1185">Reference proteome</keyword>
<reference evidence="8 9" key="1">
    <citation type="submission" date="2015-06" db="EMBL/GenBank/DDBJ databases">
        <title>Prevotella sp. 109, sp. nov., a novel member of the family Prevotellaceae isolated from human faeces.</title>
        <authorList>
            <person name="Shkoporov A.N."/>
            <person name="Chaplin A.V."/>
            <person name="Kafarskaia L.I."/>
            <person name="Efimov B.A."/>
        </authorList>
    </citation>
    <scope>NUCLEOTIDE SEQUENCE [LARGE SCALE GENOMIC DNA]</scope>
    <source>
        <strain evidence="8 9">109</strain>
    </source>
</reference>
<evidence type="ECO:0000256" key="4">
    <source>
        <dbReference type="ARBA" id="ARBA00023065"/>
    </source>
</evidence>
<dbReference type="NCBIfam" id="NF009964">
    <property type="entry name" value="PRK13429.1-3"/>
    <property type="match status" value="1"/>
</dbReference>
<comment type="caution">
    <text evidence="8">The sequence shown here is derived from an EMBL/GenBank/DDBJ whole genome shotgun (WGS) entry which is preliminary data.</text>
</comment>
<evidence type="ECO:0000256" key="2">
    <source>
        <dbReference type="ARBA" id="ARBA00022448"/>
    </source>
</evidence>
<dbReference type="InterPro" id="IPR000711">
    <property type="entry name" value="ATPase_OSCP/dsu"/>
</dbReference>
<evidence type="ECO:0000313" key="8">
    <source>
        <dbReference type="EMBL" id="KOO68519.1"/>
    </source>
</evidence>
<keyword evidence="5 7" id="KW-0472">Membrane</keyword>
<gene>
    <name evidence="7" type="primary">atpH</name>
    <name evidence="8" type="ORF">ACU52_07520</name>
</gene>
<dbReference type="RefSeq" id="WP_021854295.1">
    <property type="nucleotide sequence ID" value="NZ_DAWCKJ010000095.1"/>
</dbReference>
<dbReference type="Gene3D" id="1.10.520.20">
    <property type="entry name" value="N-terminal domain of the delta subunit of the F1F0-ATP synthase"/>
    <property type="match status" value="1"/>
</dbReference>
<keyword evidence="3 7" id="KW-0375">Hydrogen ion transport</keyword>
<dbReference type="PANTHER" id="PTHR11910">
    <property type="entry name" value="ATP SYNTHASE DELTA CHAIN"/>
    <property type="match status" value="1"/>
</dbReference>
<comment type="similarity">
    <text evidence="7">Belongs to the ATPase delta chain family.</text>
</comment>
<evidence type="ECO:0000256" key="3">
    <source>
        <dbReference type="ARBA" id="ARBA00022781"/>
    </source>
</evidence>
<protein>
    <recommendedName>
        <fullName evidence="7">ATP synthase subunit delta</fullName>
    </recommendedName>
    <alternativeName>
        <fullName evidence="7">ATP synthase F(1) sector subunit delta</fullName>
    </alternativeName>
    <alternativeName>
        <fullName evidence="7">F-type ATPase subunit delta</fullName>
        <shortName evidence="7">F-ATPase subunit delta</shortName>
    </alternativeName>
</protein>
<sequence>MDFGLISVRYARALLKASLEAKLEDKVYAEMQTLSASYIKVPDFRFTIDNPMFSKKRKKDLFIIALGGDPCKLTQVFIDLVLKEERENMMQFIANSYITLYRKNKNLIRAKLLTATAVSPSTEQRLRQLVESKTNGNVEFETEIKPEILGGFIIEYDTYRMDVSVKSQLNSILSQLK</sequence>